<evidence type="ECO:0000256" key="1">
    <source>
        <dbReference type="SAM" id="SignalP"/>
    </source>
</evidence>
<dbReference type="OrthoDB" id="467621at2"/>
<keyword evidence="3" id="KW-1185">Reference proteome</keyword>
<evidence type="ECO:0008006" key="4">
    <source>
        <dbReference type="Google" id="ProtNLM"/>
    </source>
</evidence>
<reference evidence="2 3" key="1">
    <citation type="journal article" date="2008" name="Proc. Natl. Acad. Sci. U.S.A.">
        <title>The genome of Cyanothece 51142, a unicellular diazotrophic cyanobacterium important in the marine nitrogen cycle.</title>
        <authorList>
            <person name="Welsh E.A."/>
            <person name="Liberton M."/>
            <person name="Stoeckel J."/>
            <person name="Loh T."/>
            <person name="Elvitigala T."/>
            <person name="Wang C."/>
            <person name="Wollam A."/>
            <person name="Fulton R.S."/>
            <person name="Clifton S.W."/>
            <person name="Jacobs J.M."/>
            <person name="Aurora R."/>
            <person name="Ghosh B.K."/>
            <person name="Sherman L.A."/>
            <person name="Smith R.D."/>
            <person name="Wilson R.K."/>
            <person name="Pakrasi H.B."/>
        </authorList>
    </citation>
    <scope>NUCLEOTIDE SEQUENCE [LARGE SCALE GENOMIC DNA]</scope>
    <source>
        <strain evidence="3">ATCC 51142 / BH68</strain>
    </source>
</reference>
<name>B1WWV5_CROS5</name>
<evidence type="ECO:0000313" key="3">
    <source>
        <dbReference type="Proteomes" id="UP000001203"/>
    </source>
</evidence>
<dbReference type="HOGENOM" id="CLU_1508215_0_0_3"/>
<dbReference type="KEGG" id="cyt:cce_3076"/>
<organism evidence="2 3">
    <name type="scientific">Crocosphaera subtropica (strain ATCC 51142 / BH68)</name>
    <name type="common">Cyanothece sp. (strain ATCC 51142)</name>
    <dbReference type="NCBI Taxonomy" id="43989"/>
    <lineage>
        <taxon>Bacteria</taxon>
        <taxon>Bacillati</taxon>
        <taxon>Cyanobacteriota</taxon>
        <taxon>Cyanophyceae</taxon>
        <taxon>Oscillatoriophycideae</taxon>
        <taxon>Chroococcales</taxon>
        <taxon>Aphanothecaceae</taxon>
        <taxon>Crocosphaera</taxon>
        <taxon>Crocosphaera subtropica</taxon>
    </lineage>
</organism>
<dbReference type="RefSeq" id="WP_009547880.1">
    <property type="nucleotide sequence ID" value="NC_010546.1"/>
</dbReference>
<dbReference type="Proteomes" id="UP000001203">
    <property type="component" value="Chromosome circular"/>
</dbReference>
<gene>
    <name evidence="2" type="ordered locus">cce_3076</name>
</gene>
<dbReference type="eggNOG" id="ENOG50336QS">
    <property type="taxonomic scope" value="Bacteria"/>
</dbReference>
<dbReference type="AlphaFoldDB" id="B1WWV5"/>
<sequence length="178" mass="18852">MLKPLQKITLAASGVAFSLVTALYANPTQAATVAYDFSVSIPDGTYGGFFEYDDEGLSSSGFDQVSVSEFFFDFLGVEYTEVDVPDATVDFQDGSFIALSIPGDNTPFTFVPPSLSGGDSLFVVPEDQIVGNITYTLVEQPPEAPPENPAVSVPEPSSGVALLMLAPLGIIRGLKKQQ</sequence>
<proteinExistence type="predicted"/>
<keyword evidence="1" id="KW-0732">Signal</keyword>
<dbReference type="EMBL" id="CP000806">
    <property type="protein sequence ID" value="ACB52424.1"/>
    <property type="molecule type" value="Genomic_DNA"/>
</dbReference>
<feature type="chain" id="PRO_5002772640" description="PEP-CTERM protein-sorting domain-containing protein" evidence="1">
    <location>
        <begin position="31"/>
        <end position="178"/>
    </location>
</feature>
<accession>B1WWV5</accession>
<protein>
    <recommendedName>
        <fullName evidence="4">PEP-CTERM protein-sorting domain-containing protein</fullName>
    </recommendedName>
</protein>
<feature type="signal peptide" evidence="1">
    <location>
        <begin position="1"/>
        <end position="30"/>
    </location>
</feature>
<dbReference type="STRING" id="43989.cce_3076"/>
<evidence type="ECO:0000313" key="2">
    <source>
        <dbReference type="EMBL" id="ACB52424.1"/>
    </source>
</evidence>